<dbReference type="Pfam" id="PF03979">
    <property type="entry name" value="Sigma70_r1_1"/>
    <property type="match status" value="1"/>
</dbReference>
<feature type="region of interest" description="Sigma-70 factor domain-3" evidence="5">
    <location>
        <begin position="416"/>
        <end position="492"/>
    </location>
</feature>
<dbReference type="PANTHER" id="PTHR30603:SF60">
    <property type="entry name" value="RNA POLYMERASE SIGMA FACTOR RPOD"/>
    <property type="match status" value="1"/>
</dbReference>
<comment type="similarity">
    <text evidence="5">Belongs to the sigma-70 factor family. RpoD/SigA subfamily.</text>
</comment>
<dbReference type="PROSITE" id="PS00715">
    <property type="entry name" value="SIGMA70_1"/>
    <property type="match status" value="1"/>
</dbReference>
<dbReference type="Gene3D" id="1.10.601.10">
    <property type="entry name" value="RNA Polymerase Primary Sigma Factor"/>
    <property type="match status" value="1"/>
</dbReference>
<dbReference type="Pfam" id="PF04539">
    <property type="entry name" value="Sigma70_r3"/>
    <property type="match status" value="1"/>
</dbReference>
<gene>
    <name evidence="5" type="primary">sigA</name>
    <name evidence="9" type="ordered locus">Emin_0312</name>
</gene>
<dbReference type="InterPro" id="IPR007627">
    <property type="entry name" value="RNA_pol_sigma70_r2"/>
</dbReference>
<dbReference type="NCBIfam" id="TIGR02937">
    <property type="entry name" value="sigma70-ECF"/>
    <property type="match status" value="1"/>
</dbReference>
<keyword evidence="10" id="KW-1185">Reference proteome</keyword>
<dbReference type="InterPro" id="IPR042189">
    <property type="entry name" value="RNA_pol_sigma_70_r1_1_sf"/>
</dbReference>
<keyword evidence="2 5" id="KW-0731">Sigma factor</keyword>
<evidence type="ECO:0000313" key="10">
    <source>
        <dbReference type="Proteomes" id="UP000001029"/>
    </source>
</evidence>
<evidence type="ECO:0000256" key="1">
    <source>
        <dbReference type="ARBA" id="ARBA00023015"/>
    </source>
</evidence>
<comment type="function">
    <text evidence="5">Sigma factors are initiation factors that promote the attachment of RNA polymerase to specific initiation sites and are then released. This sigma factor is the primary sigma factor during exponential growth.</text>
</comment>
<evidence type="ECO:0000256" key="2">
    <source>
        <dbReference type="ARBA" id="ARBA00023082"/>
    </source>
</evidence>
<feature type="region of interest" description="Sigma-70 factor domain-4" evidence="5">
    <location>
        <begin position="505"/>
        <end position="558"/>
    </location>
</feature>
<feature type="short sequence motif" description="Interaction with polymerase core subunit RpoC" evidence="5">
    <location>
        <begin position="361"/>
        <end position="364"/>
    </location>
</feature>
<evidence type="ECO:0000256" key="4">
    <source>
        <dbReference type="ARBA" id="ARBA00023163"/>
    </source>
</evidence>
<feature type="domain" description="RNA polymerase sigma-70" evidence="8">
    <location>
        <begin position="530"/>
        <end position="556"/>
    </location>
</feature>
<name>B2KBW8_ELUMP</name>
<keyword evidence="3 5" id="KW-0238">DNA-binding</keyword>
<keyword evidence="5" id="KW-0963">Cytoplasm</keyword>
<keyword evidence="1 5" id="KW-0805">Transcription regulation</keyword>
<dbReference type="InterPro" id="IPR009042">
    <property type="entry name" value="RNA_pol_sigma70_r1_2"/>
</dbReference>
<dbReference type="GO" id="GO:0016987">
    <property type="term" value="F:sigma factor activity"/>
    <property type="evidence" value="ECO:0007669"/>
    <property type="project" value="UniProtKB-UniRule"/>
</dbReference>
<dbReference type="STRING" id="445932.Emin_0312"/>
<dbReference type="InterPro" id="IPR036388">
    <property type="entry name" value="WH-like_DNA-bd_sf"/>
</dbReference>
<dbReference type="EMBL" id="CP001055">
    <property type="protein sequence ID" value="ACC97872.1"/>
    <property type="molecule type" value="Genomic_DNA"/>
</dbReference>
<dbReference type="InterPro" id="IPR013324">
    <property type="entry name" value="RNA_pol_sigma_r3/r4-like"/>
</dbReference>
<dbReference type="GO" id="GO:0003677">
    <property type="term" value="F:DNA binding"/>
    <property type="evidence" value="ECO:0007669"/>
    <property type="project" value="UniProtKB-UniRule"/>
</dbReference>
<evidence type="ECO:0000313" key="9">
    <source>
        <dbReference type="EMBL" id="ACC97872.1"/>
    </source>
</evidence>
<organism evidence="9 10">
    <name type="scientific">Elusimicrobium minutum (strain Pei191)</name>
    <dbReference type="NCBI Taxonomy" id="445932"/>
    <lineage>
        <taxon>Bacteria</taxon>
        <taxon>Pseudomonadati</taxon>
        <taxon>Elusimicrobiota</taxon>
        <taxon>Elusimicrobia</taxon>
        <taxon>Elusimicrobiales</taxon>
        <taxon>Elusimicrobiaceae</taxon>
        <taxon>Elusimicrobium</taxon>
    </lineage>
</organism>
<dbReference type="SUPFAM" id="SSF88946">
    <property type="entry name" value="Sigma2 domain of RNA polymerase sigma factors"/>
    <property type="match status" value="1"/>
</dbReference>
<protein>
    <recommendedName>
        <fullName evidence="5">RNA polymerase sigma factor SigA</fullName>
    </recommendedName>
</protein>
<evidence type="ECO:0000256" key="3">
    <source>
        <dbReference type="ARBA" id="ARBA00023125"/>
    </source>
</evidence>
<keyword evidence="6" id="KW-0175">Coiled coil</keyword>
<feature type="coiled-coil region" evidence="6">
    <location>
        <begin position="219"/>
        <end position="246"/>
    </location>
</feature>
<dbReference type="InterPro" id="IPR050239">
    <property type="entry name" value="Sigma-70_RNA_pol_init_factors"/>
</dbReference>
<dbReference type="Proteomes" id="UP000001029">
    <property type="component" value="Chromosome"/>
</dbReference>
<dbReference type="RefSeq" id="WP_012414487.1">
    <property type="nucleotide sequence ID" value="NC_010644.1"/>
</dbReference>
<accession>B2KBW8</accession>
<evidence type="ECO:0000259" key="8">
    <source>
        <dbReference type="PROSITE" id="PS00716"/>
    </source>
</evidence>
<dbReference type="GO" id="GO:0006352">
    <property type="term" value="P:DNA-templated transcription initiation"/>
    <property type="evidence" value="ECO:0007669"/>
    <property type="project" value="UniProtKB-UniRule"/>
</dbReference>
<dbReference type="PRINTS" id="PR00046">
    <property type="entry name" value="SIGMA70FCT"/>
</dbReference>
<feature type="domain" description="RNA polymerase sigma-70" evidence="7">
    <location>
        <begin position="361"/>
        <end position="374"/>
    </location>
</feature>
<dbReference type="Gene3D" id="1.10.10.10">
    <property type="entry name" value="Winged helix-like DNA-binding domain superfamily/Winged helix DNA-binding domain"/>
    <property type="match status" value="2"/>
</dbReference>
<evidence type="ECO:0000259" key="7">
    <source>
        <dbReference type="PROSITE" id="PS00715"/>
    </source>
</evidence>
<dbReference type="Gene3D" id="1.10.220.120">
    <property type="entry name" value="Sigma-70 factor, region 1.1"/>
    <property type="match status" value="1"/>
</dbReference>
<dbReference type="KEGG" id="emi:Emin_0312"/>
<dbReference type="InterPro" id="IPR007127">
    <property type="entry name" value="RNA_pol_sigma_70_r1_1"/>
</dbReference>
<dbReference type="InterPro" id="IPR007624">
    <property type="entry name" value="RNA_pol_sigma70_r3"/>
</dbReference>
<dbReference type="InterPro" id="IPR013325">
    <property type="entry name" value="RNA_pol_sigma_r2"/>
</dbReference>
<dbReference type="PANTHER" id="PTHR30603">
    <property type="entry name" value="RNA POLYMERASE SIGMA FACTOR RPO"/>
    <property type="match status" value="1"/>
</dbReference>
<proteinExistence type="inferred from homology"/>
<sequence>MVNVANKAFKDLVEVGKENGFLTLDEINRSLTSSSMSAEDIDGLMGTLEDLGIQVVDRKKYKSVAMAEKEAYTEEFMANPDISNSIRMYLSEMGKVPLLSRDEEITLARNVREREKELRKLVLESPITMREICNWEELVDQEEMTTKELMPRGKRTTRELNNMRKKLKEAAKFIGKREGEITELMKKLREPSISDKMLNKYTEALEKKQKEVVDSIIKLNLNQNKIKRLTNRIKSLAQRIAESRNDLNRFDEYFGQYAEVKKLFTQASKGKISKAELKKKTRFTYEELETAINNIDMIRSRHEKLINTLPMSEKEFLAFNDRIVFFEDMILQDKLKLIKANLRLVVSIAKKHVNSNLELSDLIQEGGLGLMKAVEKFEYKRGFKFSTYATWWIRQSINRAIADQANTIRIPVHMKELVSKLTKVTNKFRQEHGREPSLEDYSKSLRLSMEKVKGVLKIMQDPISLSTPVGEDEDSNLEDFIEDKAGANPTVTASDFLRKQEVSEVLNTLSEREAKIIRLRFGIDSGYPRTLEEVGKMFNVTRERVRQIEAKAIRKLRHPSRTKMLKDYSDE</sequence>
<dbReference type="InterPro" id="IPR028630">
    <property type="entry name" value="Sigma70_RpoD"/>
</dbReference>
<dbReference type="AlphaFoldDB" id="B2KBW8"/>
<dbReference type="SUPFAM" id="SSF88659">
    <property type="entry name" value="Sigma3 and sigma4 domains of RNA polymerase sigma factors"/>
    <property type="match status" value="2"/>
</dbReference>
<feature type="DNA-binding region" description="H-T-H motif" evidence="5">
    <location>
        <begin position="531"/>
        <end position="550"/>
    </location>
</feature>
<dbReference type="InterPro" id="IPR007630">
    <property type="entry name" value="RNA_pol_sigma70_r4"/>
</dbReference>
<feature type="region of interest" description="Sigma-70 factor domain-2" evidence="5">
    <location>
        <begin position="337"/>
        <end position="407"/>
    </location>
</feature>
<dbReference type="OrthoDB" id="9809557at2"/>
<dbReference type="Pfam" id="PF04542">
    <property type="entry name" value="Sigma70_r2"/>
    <property type="match status" value="1"/>
</dbReference>
<keyword evidence="4 5" id="KW-0804">Transcription</keyword>
<dbReference type="InterPro" id="IPR000943">
    <property type="entry name" value="RNA_pol_sigma70"/>
</dbReference>
<dbReference type="GO" id="GO:0005737">
    <property type="term" value="C:cytoplasm"/>
    <property type="evidence" value="ECO:0007669"/>
    <property type="project" value="UniProtKB-SubCell"/>
</dbReference>
<evidence type="ECO:0000256" key="5">
    <source>
        <dbReference type="HAMAP-Rule" id="MF_00963"/>
    </source>
</evidence>
<dbReference type="InterPro" id="IPR014284">
    <property type="entry name" value="RNA_pol_sigma-70_dom"/>
</dbReference>
<dbReference type="HAMAP" id="MF_00963">
    <property type="entry name" value="Sigma70_RpoD_SigA"/>
    <property type="match status" value="1"/>
</dbReference>
<evidence type="ECO:0000256" key="6">
    <source>
        <dbReference type="SAM" id="Coils"/>
    </source>
</evidence>
<comment type="subunit">
    <text evidence="5">Interacts transiently with the RNA polymerase catalytic core.</text>
</comment>
<dbReference type="PROSITE" id="PS00716">
    <property type="entry name" value="SIGMA70_2"/>
    <property type="match status" value="1"/>
</dbReference>
<comment type="subcellular location">
    <subcellularLocation>
        <location evidence="5">Cytoplasm</location>
    </subcellularLocation>
</comment>
<dbReference type="Pfam" id="PF00140">
    <property type="entry name" value="Sigma70_r1_2"/>
    <property type="match status" value="1"/>
</dbReference>
<dbReference type="Pfam" id="PF04545">
    <property type="entry name" value="Sigma70_r4"/>
    <property type="match status" value="1"/>
</dbReference>
<reference evidence="9 10" key="1">
    <citation type="journal article" date="2009" name="Appl. Environ. Microbiol.">
        <title>Genomic analysis of 'Elusimicrobium minutum,' the first cultivated representative of the phylum 'Elusimicrobia' (formerly termite group 1).</title>
        <authorList>
            <person name="Herlemann D.P.R."/>
            <person name="Geissinger O."/>
            <person name="Ikeda-Ohtsubo W."/>
            <person name="Kunin V."/>
            <person name="Sun H."/>
            <person name="Lapidus A."/>
            <person name="Hugenholtz P."/>
            <person name="Brune A."/>
        </authorList>
    </citation>
    <scope>NUCLEOTIDE SEQUENCE [LARGE SCALE GENOMIC DNA]</scope>
    <source>
        <strain evidence="9 10">Pei191</strain>
    </source>
</reference>
<dbReference type="CDD" id="cd06171">
    <property type="entry name" value="Sigma70_r4"/>
    <property type="match status" value="1"/>
</dbReference>
<dbReference type="HOGENOM" id="CLU_014793_7_2_0"/>